<evidence type="ECO:0000313" key="4">
    <source>
        <dbReference type="EMBL" id="QHT91066.1"/>
    </source>
</evidence>
<dbReference type="SMART" id="SM00382">
    <property type="entry name" value="AAA"/>
    <property type="match status" value="1"/>
</dbReference>
<reference evidence="4" key="1">
    <citation type="journal article" date="2020" name="Nature">
        <title>Giant virus diversity and host interactions through global metagenomics.</title>
        <authorList>
            <person name="Schulz F."/>
            <person name="Roux S."/>
            <person name="Paez-Espino D."/>
            <person name="Jungbluth S."/>
            <person name="Walsh D.A."/>
            <person name="Denef V.J."/>
            <person name="McMahon K.D."/>
            <person name="Konstantinidis K.T."/>
            <person name="Eloe-Fadrosh E.A."/>
            <person name="Kyrpides N.C."/>
            <person name="Woyke T."/>
        </authorList>
    </citation>
    <scope>NUCLEOTIDE SEQUENCE</scope>
    <source>
        <strain evidence="4">GVMAG-M-3300023184-72</strain>
    </source>
</reference>
<dbReference type="EMBL" id="MN740162">
    <property type="protein sequence ID" value="QHT91066.1"/>
    <property type="molecule type" value="Genomic_DNA"/>
</dbReference>
<evidence type="ECO:0000256" key="2">
    <source>
        <dbReference type="SAM" id="Phobius"/>
    </source>
</evidence>
<dbReference type="GO" id="GO:0016887">
    <property type="term" value="F:ATP hydrolysis activity"/>
    <property type="evidence" value="ECO:0007669"/>
    <property type="project" value="InterPro"/>
</dbReference>
<dbReference type="SUPFAM" id="SSF52540">
    <property type="entry name" value="P-loop containing nucleoside triphosphate hydrolases"/>
    <property type="match status" value="1"/>
</dbReference>
<comment type="similarity">
    <text evidence="1">Belongs to the AAA ATPase family. BCS1 subfamily.</text>
</comment>
<proteinExistence type="inferred from homology"/>
<dbReference type="GO" id="GO:0005524">
    <property type="term" value="F:ATP binding"/>
    <property type="evidence" value="ECO:0007669"/>
    <property type="project" value="InterPro"/>
</dbReference>
<keyword evidence="2" id="KW-0472">Membrane</keyword>
<keyword evidence="2" id="KW-1133">Transmembrane helix</keyword>
<evidence type="ECO:0000256" key="1">
    <source>
        <dbReference type="ARBA" id="ARBA00007448"/>
    </source>
</evidence>
<organism evidence="4">
    <name type="scientific">viral metagenome</name>
    <dbReference type="NCBI Taxonomy" id="1070528"/>
    <lineage>
        <taxon>unclassified sequences</taxon>
        <taxon>metagenomes</taxon>
        <taxon>organismal metagenomes</taxon>
    </lineage>
</organism>
<dbReference type="Pfam" id="PF00004">
    <property type="entry name" value="AAA"/>
    <property type="match status" value="1"/>
</dbReference>
<sequence>MMFKFIDNLYNNYNNVTKMTLFNYIKTGNTVLDALLSTFFMSFFGLLINYLYDNYNYNKSYTLFNILFIYDIFYTKNCMILEGTKSSTNCRYTNTHYVSFTYSKRFKALWSYIIKNIHQTNTIYQIKESYSTLNPEINKKQEEAIFMVCQNKTFSIDKNIFITSNIIEEDTRNDKDTNNTKTDKIIIYIYSYIYPLDYIIKYIDNITDIYLTNLKNSRNNKLFIYQLTTVKYDDKIERLQCWSEYNFESARTFQNLFFEGKQSLIEKIDFFVNNRKWYYDKGIPYTLGIGLHGPPGTGKTSFVKALANYIKRHLIIISLKLFKTKRQLDDFYFECTYNDKNESNSISFQNKIVLFEDIDCIGDIVLNRNLKTYNTKLRKNNQNTTIDNNNNINKVLQNICELKEDGPKNILLAPEDNPITLDDILNLWDGIRETPGRILIISSNHYDKLDPALIRPGRIDITHELNNASHNTISDIHLHLFGTTIDKEKLKKIKPFFYSPAELINIYISYKNEKDFLNRLLQNKKI</sequence>
<dbReference type="InterPro" id="IPR027417">
    <property type="entry name" value="P-loop_NTPase"/>
</dbReference>
<dbReference type="InterPro" id="IPR050747">
    <property type="entry name" value="Mitochondrial_chaperone_BCS1"/>
</dbReference>
<feature type="domain" description="AAA+ ATPase" evidence="3">
    <location>
        <begin position="285"/>
        <end position="469"/>
    </location>
</feature>
<dbReference type="InterPro" id="IPR003593">
    <property type="entry name" value="AAA+_ATPase"/>
</dbReference>
<dbReference type="AlphaFoldDB" id="A0A6C0IF45"/>
<keyword evidence="2" id="KW-0812">Transmembrane</keyword>
<protein>
    <recommendedName>
        <fullName evidence="3">AAA+ ATPase domain-containing protein</fullName>
    </recommendedName>
</protein>
<dbReference type="Gene3D" id="3.40.50.300">
    <property type="entry name" value="P-loop containing nucleotide triphosphate hydrolases"/>
    <property type="match status" value="1"/>
</dbReference>
<accession>A0A6C0IF45</accession>
<evidence type="ECO:0000259" key="3">
    <source>
        <dbReference type="SMART" id="SM00382"/>
    </source>
</evidence>
<feature type="transmembrane region" description="Helical" evidence="2">
    <location>
        <begin position="31"/>
        <end position="52"/>
    </location>
</feature>
<dbReference type="InterPro" id="IPR003959">
    <property type="entry name" value="ATPase_AAA_core"/>
</dbReference>
<name>A0A6C0IF45_9ZZZZ</name>
<dbReference type="PANTHER" id="PTHR23070">
    <property type="entry name" value="BCS1 AAA-TYPE ATPASE"/>
    <property type="match status" value="1"/>
</dbReference>